<dbReference type="InterPro" id="IPR010308">
    <property type="entry name" value="TRP_C"/>
</dbReference>
<accession>A0A9P5PXV9</accession>
<feature type="transmembrane region" description="Helical" evidence="8">
    <location>
        <begin position="397"/>
        <end position="422"/>
    </location>
</feature>
<comment type="similarity">
    <text evidence="2">Belongs to the transient receptor potential (TRP) ion channel family.</text>
</comment>
<evidence type="ECO:0000256" key="7">
    <source>
        <dbReference type="SAM" id="MobiDB-lite"/>
    </source>
</evidence>
<evidence type="ECO:0000256" key="1">
    <source>
        <dbReference type="ARBA" id="ARBA00004141"/>
    </source>
</evidence>
<comment type="subcellular location">
    <subcellularLocation>
        <location evidence="1">Membrane</location>
        <topology evidence="1">Multi-pass membrane protein</topology>
    </subcellularLocation>
</comment>
<feature type="compositionally biased region" description="Polar residues" evidence="7">
    <location>
        <begin position="664"/>
        <end position="686"/>
    </location>
</feature>
<evidence type="ECO:0000256" key="4">
    <source>
        <dbReference type="ARBA" id="ARBA00022729"/>
    </source>
</evidence>
<evidence type="ECO:0000313" key="11">
    <source>
        <dbReference type="EMBL" id="KAF9071092.1"/>
    </source>
</evidence>
<evidence type="ECO:0000256" key="5">
    <source>
        <dbReference type="ARBA" id="ARBA00022989"/>
    </source>
</evidence>
<dbReference type="PANTHER" id="PTHR31145">
    <property type="entry name" value="INTEGRAL MEMBRANE PROTEIN (AFU_ORTHOLOGUE AFUA_7G01610)"/>
    <property type="match status" value="1"/>
</dbReference>
<evidence type="ECO:0000256" key="8">
    <source>
        <dbReference type="SAM" id="Phobius"/>
    </source>
</evidence>
<keyword evidence="4 9" id="KW-0732">Signal</keyword>
<evidence type="ECO:0000256" key="3">
    <source>
        <dbReference type="ARBA" id="ARBA00022692"/>
    </source>
</evidence>
<feature type="compositionally biased region" description="Polar residues" evidence="7">
    <location>
        <begin position="578"/>
        <end position="589"/>
    </location>
</feature>
<evidence type="ECO:0000256" key="9">
    <source>
        <dbReference type="SAM" id="SignalP"/>
    </source>
</evidence>
<keyword evidence="5 8" id="KW-1133">Transmembrane helix</keyword>
<gene>
    <name evidence="11" type="ORF">BDP27DRAFT_1419378</name>
</gene>
<dbReference type="GO" id="GO:0009272">
    <property type="term" value="P:fungal-type cell wall biogenesis"/>
    <property type="evidence" value="ECO:0007669"/>
    <property type="project" value="TreeGrafter"/>
</dbReference>
<evidence type="ECO:0000313" key="12">
    <source>
        <dbReference type="Proteomes" id="UP000772434"/>
    </source>
</evidence>
<comment type="caution">
    <text evidence="11">The sequence shown here is derived from an EMBL/GenBank/DDBJ whole genome shotgun (WGS) entry which is preliminary data.</text>
</comment>
<feature type="signal peptide" evidence="9">
    <location>
        <begin position="1"/>
        <end position="24"/>
    </location>
</feature>
<dbReference type="InterPro" id="IPR032800">
    <property type="entry name" value="TRP_N"/>
</dbReference>
<dbReference type="OrthoDB" id="2115177at2759"/>
<feature type="transmembrane region" description="Helical" evidence="8">
    <location>
        <begin position="371"/>
        <end position="391"/>
    </location>
</feature>
<feature type="chain" id="PRO_5040176350" description="ML-like domain-containing protein" evidence="9">
    <location>
        <begin position="25"/>
        <end position="697"/>
    </location>
</feature>
<dbReference type="GO" id="GO:0055085">
    <property type="term" value="P:transmembrane transport"/>
    <property type="evidence" value="ECO:0007669"/>
    <property type="project" value="TreeGrafter"/>
</dbReference>
<dbReference type="EMBL" id="JADNRY010000035">
    <property type="protein sequence ID" value="KAF9071092.1"/>
    <property type="molecule type" value="Genomic_DNA"/>
</dbReference>
<evidence type="ECO:0000256" key="6">
    <source>
        <dbReference type="ARBA" id="ARBA00023136"/>
    </source>
</evidence>
<feature type="region of interest" description="Disordered" evidence="7">
    <location>
        <begin position="578"/>
        <end position="697"/>
    </location>
</feature>
<dbReference type="PANTHER" id="PTHR31145:SF2">
    <property type="entry name" value="FLAVIN CARRIER PROTEIN 2"/>
    <property type="match status" value="1"/>
</dbReference>
<evidence type="ECO:0000259" key="10">
    <source>
        <dbReference type="SMART" id="SM01320"/>
    </source>
</evidence>
<keyword evidence="12" id="KW-1185">Reference proteome</keyword>
<feature type="transmembrane region" description="Helical" evidence="8">
    <location>
        <begin position="456"/>
        <end position="474"/>
    </location>
</feature>
<proteinExistence type="inferred from homology"/>
<feature type="domain" description="ML-like" evidence="10">
    <location>
        <begin position="27"/>
        <end position="167"/>
    </location>
</feature>
<feature type="transmembrane region" description="Helical" evidence="8">
    <location>
        <begin position="480"/>
        <end position="499"/>
    </location>
</feature>
<feature type="transmembrane region" description="Helical" evidence="8">
    <location>
        <begin position="322"/>
        <end position="351"/>
    </location>
</feature>
<keyword evidence="6 8" id="KW-0472">Membrane</keyword>
<feature type="transmembrane region" description="Helical" evidence="8">
    <location>
        <begin position="511"/>
        <end position="529"/>
    </location>
</feature>
<dbReference type="SMART" id="SM01320">
    <property type="entry name" value="TRP_N"/>
    <property type="match status" value="1"/>
</dbReference>
<dbReference type="AlphaFoldDB" id="A0A9P5PXV9"/>
<sequence>MFSSLARLRAIAFTISSLAVFSNALEGSLFTSSVTYCSPPETLLVQQFEVQYLASNQSLSFNISAESVQANVNVSASILVNAFGIDILNITLDLCGILGGALCPLPEYNFTGADSLSLPNQFSAKIPTIAFQVPDLEAYAQLTLIEVDTGDVKACVQATLSNGLSTLQPAVQWTMGSITIFTFLVALWQSLSPTSILPFRLLDLIFLFQSIATSALLDLNYPVTYRSFSLNFAWALSLFTSGDGGMQGAINNMRALTGGGLANSTSGSAVGFVNRKLSPYSTAVSSGGITSLSSLARRSAGQLLQQRIPIYVSSINISSANAFMTVFLCTLILIAIALFVFGAGWASIFAIGRQDQRLLLKQSYPSWVRAWTLRLSVIMFTPLVVFAFFQWTLKDSWLSILFSVISFLAIMSAIGYPCFIVIRSVRRAESSVLHTEPLLHSYGPLYARYLPARYHFFLPVIVVAFLKAIFISFIQTGGMAQVILILLLEIALVACLLVLRPHKTRGADVFSSFLGIIRIVCTGLMIAFIESLEVKAIPRYAIGLVLAVIYSVTILVVIVNLILHSGVQRLWKRRGTSQRSSYQDSSDTMLETGDMFPSDKSSSDGFGRPTNPTPERNVPLDPEVNQPYNPTSPTASIDYASTRQRDSESTNFGSILPRRWSFTPLHTPSDSSALDHSSPFESTLTRTSEEQVEPVSH</sequence>
<name>A0A9P5PXV9_9AGAR</name>
<feature type="compositionally biased region" description="Polar residues" evidence="7">
    <location>
        <begin position="626"/>
        <end position="642"/>
    </location>
</feature>
<keyword evidence="3 8" id="KW-0812">Transmembrane</keyword>
<dbReference type="Proteomes" id="UP000772434">
    <property type="component" value="Unassembled WGS sequence"/>
</dbReference>
<dbReference type="GO" id="GO:0016020">
    <property type="term" value="C:membrane"/>
    <property type="evidence" value="ECO:0007669"/>
    <property type="project" value="UniProtKB-SubCell"/>
</dbReference>
<reference evidence="11" key="1">
    <citation type="submission" date="2020-11" db="EMBL/GenBank/DDBJ databases">
        <authorList>
            <consortium name="DOE Joint Genome Institute"/>
            <person name="Ahrendt S."/>
            <person name="Riley R."/>
            <person name="Andreopoulos W."/>
            <person name="Labutti K."/>
            <person name="Pangilinan J."/>
            <person name="Ruiz-Duenas F.J."/>
            <person name="Barrasa J.M."/>
            <person name="Sanchez-Garcia M."/>
            <person name="Camarero S."/>
            <person name="Miyauchi S."/>
            <person name="Serrano A."/>
            <person name="Linde D."/>
            <person name="Babiker R."/>
            <person name="Drula E."/>
            <person name="Ayuso-Fernandez I."/>
            <person name="Pacheco R."/>
            <person name="Padilla G."/>
            <person name="Ferreira P."/>
            <person name="Barriuso J."/>
            <person name="Kellner H."/>
            <person name="Castanera R."/>
            <person name="Alfaro M."/>
            <person name="Ramirez L."/>
            <person name="Pisabarro A.G."/>
            <person name="Kuo A."/>
            <person name="Tritt A."/>
            <person name="Lipzen A."/>
            <person name="He G."/>
            <person name="Yan M."/>
            <person name="Ng V."/>
            <person name="Cullen D."/>
            <person name="Martin F."/>
            <person name="Rosso M.-N."/>
            <person name="Henrissat B."/>
            <person name="Hibbett D."/>
            <person name="Martinez A.T."/>
            <person name="Grigoriev I.V."/>
        </authorList>
    </citation>
    <scope>NUCLEOTIDE SEQUENCE</scope>
    <source>
        <strain evidence="11">AH 40177</strain>
    </source>
</reference>
<evidence type="ECO:0000256" key="2">
    <source>
        <dbReference type="ARBA" id="ARBA00010642"/>
    </source>
</evidence>
<feature type="transmembrane region" description="Helical" evidence="8">
    <location>
        <begin position="541"/>
        <end position="563"/>
    </location>
</feature>
<dbReference type="InterPro" id="IPR040241">
    <property type="entry name" value="TRP_Flc/Pkd2-like"/>
</dbReference>
<organism evidence="11 12">
    <name type="scientific">Rhodocollybia butyracea</name>
    <dbReference type="NCBI Taxonomy" id="206335"/>
    <lineage>
        <taxon>Eukaryota</taxon>
        <taxon>Fungi</taxon>
        <taxon>Dikarya</taxon>
        <taxon>Basidiomycota</taxon>
        <taxon>Agaricomycotina</taxon>
        <taxon>Agaricomycetes</taxon>
        <taxon>Agaricomycetidae</taxon>
        <taxon>Agaricales</taxon>
        <taxon>Marasmiineae</taxon>
        <taxon>Omphalotaceae</taxon>
        <taxon>Rhodocollybia</taxon>
    </lineage>
</organism>
<dbReference type="Pfam" id="PF06011">
    <property type="entry name" value="TRP"/>
    <property type="match status" value="1"/>
</dbReference>
<protein>
    <recommendedName>
        <fullName evidence="10">ML-like domain-containing protein</fullName>
    </recommendedName>
</protein>
<dbReference type="Pfam" id="PF14558">
    <property type="entry name" value="TRP_N"/>
    <property type="match status" value="1"/>
</dbReference>